<sequence>MLTSTVADLPDDVEVVSAWLHERGHTDGLPVVPPTRERVERMLTGTTRDPASSLGPVPPTNGAATVEKLAVNAVLAGCRPEYLPVLLTAFELMLEPGFQLAGMQPTTNPLTPLLIVNGPIRERIGLNSSTGVMGPGWQANATIGRAVRLALINLGGARPGEVDKCTQGFVGKYTLCVGENEEDSPWPSLPADRGFTADQDVVTVVGVNAAINIHDSSADWKDVVHTLCGALPSIGTPNVVDPFSTPVLALNPLHARILAEGGFDKPGLREHLLANTTLPPDALSNRRALLRRGEGEENYLVNGRIPLTNDPANLLVVVTGGMGGGHSCFLPAGHYGQARSAEITP</sequence>
<name>A0A4R7W408_9PSEU</name>
<gene>
    <name evidence="1" type="ORF">CLV71_102414</name>
</gene>
<dbReference type="AlphaFoldDB" id="A0A4R7W408"/>
<evidence type="ECO:0000313" key="2">
    <source>
        <dbReference type="Proteomes" id="UP000294927"/>
    </source>
</evidence>
<organism evidence="1 2">
    <name type="scientific">Actinophytocola oryzae</name>
    <dbReference type="NCBI Taxonomy" id="502181"/>
    <lineage>
        <taxon>Bacteria</taxon>
        <taxon>Bacillati</taxon>
        <taxon>Actinomycetota</taxon>
        <taxon>Actinomycetes</taxon>
        <taxon>Pseudonocardiales</taxon>
        <taxon>Pseudonocardiaceae</taxon>
    </lineage>
</organism>
<dbReference type="Proteomes" id="UP000294927">
    <property type="component" value="Unassembled WGS sequence"/>
</dbReference>
<dbReference type="EMBL" id="SOCP01000002">
    <property type="protein sequence ID" value="TDV56347.1"/>
    <property type="molecule type" value="Genomic_DNA"/>
</dbReference>
<reference evidence="1 2" key="1">
    <citation type="submission" date="2019-03" db="EMBL/GenBank/DDBJ databases">
        <title>Genomic Encyclopedia of Archaeal and Bacterial Type Strains, Phase II (KMG-II): from individual species to whole genera.</title>
        <authorList>
            <person name="Goeker M."/>
        </authorList>
    </citation>
    <scope>NUCLEOTIDE SEQUENCE [LARGE SCALE GENOMIC DNA]</scope>
    <source>
        <strain evidence="1 2">DSM 45499</strain>
    </source>
</reference>
<accession>A0A4R7W408</accession>
<proteinExistence type="predicted"/>
<dbReference type="OrthoDB" id="5240640at2"/>
<comment type="caution">
    <text evidence="1">The sequence shown here is derived from an EMBL/GenBank/DDBJ whole genome shotgun (WGS) entry which is preliminary data.</text>
</comment>
<dbReference type="RefSeq" id="WP_133901598.1">
    <property type="nucleotide sequence ID" value="NZ_SOCP01000002.1"/>
</dbReference>
<evidence type="ECO:0000313" key="1">
    <source>
        <dbReference type="EMBL" id="TDV56347.1"/>
    </source>
</evidence>
<keyword evidence="2" id="KW-1185">Reference proteome</keyword>
<protein>
    <submittedName>
        <fullName evidence="1">Uncharacterized protein</fullName>
    </submittedName>
</protein>